<protein>
    <submittedName>
        <fullName evidence="1">SFRICE_008128</fullName>
    </submittedName>
</protein>
<accession>A0A2H1VKF3</accession>
<dbReference type="AlphaFoldDB" id="A0A2H1VKF3"/>
<organism evidence="1">
    <name type="scientific">Spodoptera frugiperda</name>
    <name type="common">Fall armyworm</name>
    <dbReference type="NCBI Taxonomy" id="7108"/>
    <lineage>
        <taxon>Eukaryota</taxon>
        <taxon>Metazoa</taxon>
        <taxon>Ecdysozoa</taxon>
        <taxon>Arthropoda</taxon>
        <taxon>Hexapoda</taxon>
        <taxon>Insecta</taxon>
        <taxon>Pterygota</taxon>
        <taxon>Neoptera</taxon>
        <taxon>Endopterygota</taxon>
        <taxon>Lepidoptera</taxon>
        <taxon>Glossata</taxon>
        <taxon>Ditrysia</taxon>
        <taxon>Noctuoidea</taxon>
        <taxon>Noctuidae</taxon>
        <taxon>Amphipyrinae</taxon>
        <taxon>Spodoptera</taxon>
    </lineage>
</organism>
<proteinExistence type="predicted"/>
<evidence type="ECO:0000313" key="1">
    <source>
        <dbReference type="EMBL" id="SOQ41308.1"/>
    </source>
</evidence>
<gene>
    <name evidence="1" type="ORF">SFRICE_008128</name>
</gene>
<dbReference type="EMBL" id="ODYU01003035">
    <property type="protein sequence ID" value="SOQ41308.1"/>
    <property type="molecule type" value="Genomic_DNA"/>
</dbReference>
<name>A0A2H1VKF3_SPOFR</name>
<sequence length="258" mass="29639">MSLNAAKHSVTTYHQVVCSFLQSQIQNHLFQIDQECTFERQSKYNKINNVCLSVSQFSSCSICSFQSVDSYGEERARNSIVGTLPMTWSYLAIDFRISSTLSMSLFQLKLFGDSELSRPAFVRPWCGARGTRMPPPPSVKLSVREPISSRSNCRETLRTNVGDRATVSATRNRSVRTKTYHLMVSNLRRPWTLETLEALQVHKIQFHSCIKNDNLVIEFFTLANTYFEKVSEISYEHCCILYQMVKENIVRKPGAYNF</sequence>
<reference evidence="1" key="1">
    <citation type="submission" date="2016-07" db="EMBL/GenBank/DDBJ databases">
        <authorList>
            <person name="Bretaudeau A."/>
        </authorList>
    </citation>
    <scope>NUCLEOTIDE SEQUENCE</scope>
    <source>
        <strain evidence="1">Rice</strain>
        <tissue evidence="1">Whole body</tissue>
    </source>
</reference>